<gene>
    <name evidence="1" type="ORF">S01H1_30092</name>
</gene>
<protein>
    <submittedName>
        <fullName evidence="1">Uncharacterized protein</fullName>
    </submittedName>
</protein>
<reference evidence="1" key="1">
    <citation type="journal article" date="2014" name="Front. Microbiol.">
        <title>High frequency of phylogenetically diverse reductive dehalogenase-homologous genes in deep subseafloor sedimentary metagenomes.</title>
        <authorList>
            <person name="Kawai M."/>
            <person name="Futagami T."/>
            <person name="Toyoda A."/>
            <person name="Takaki Y."/>
            <person name="Nishi S."/>
            <person name="Hori S."/>
            <person name="Arai W."/>
            <person name="Tsubouchi T."/>
            <person name="Morono Y."/>
            <person name="Uchiyama I."/>
            <person name="Ito T."/>
            <person name="Fujiyama A."/>
            <person name="Inagaki F."/>
            <person name="Takami H."/>
        </authorList>
    </citation>
    <scope>NUCLEOTIDE SEQUENCE</scope>
    <source>
        <strain evidence="1">Expedition CK06-06</strain>
    </source>
</reference>
<sequence>TLKARQIINPSAPNQNNYDIGIKMYGMPFQMWVYKTWIESQILITEANEKKSFHYYNCTEGGTLGVLNKDLSNVEKNYKEVKSWFLLDEMSKRYHTAMLMDAATWFKMAKMKLKIEQPQGVLNVENTGLIEIPKSDVKLVT</sequence>
<feature type="non-terminal residue" evidence="1">
    <location>
        <position position="1"/>
    </location>
</feature>
<dbReference type="EMBL" id="BARS01018497">
    <property type="protein sequence ID" value="GAF95148.1"/>
    <property type="molecule type" value="Genomic_DNA"/>
</dbReference>
<organism evidence="1">
    <name type="scientific">marine sediment metagenome</name>
    <dbReference type="NCBI Taxonomy" id="412755"/>
    <lineage>
        <taxon>unclassified sequences</taxon>
        <taxon>metagenomes</taxon>
        <taxon>ecological metagenomes</taxon>
    </lineage>
</organism>
<evidence type="ECO:0000313" key="1">
    <source>
        <dbReference type="EMBL" id="GAF95148.1"/>
    </source>
</evidence>
<comment type="caution">
    <text evidence="1">The sequence shown here is derived from an EMBL/GenBank/DDBJ whole genome shotgun (WGS) entry which is preliminary data.</text>
</comment>
<name>X0TNM2_9ZZZZ</name>
<proteinExistence type="predicted"/>
<dbReference type="AlphaFoldDB" id="X0TNM2"/>
<accession>X0TNM2</accession>